<evidence type="ECO:0000313" key="2">
    <source>
        <dbReference type="Proteomes" id="UP000198407"/>
    </source>
</evidence>
<sequence>MSQAATVIDFTLHRKRKQAQQQGRLLWAMYAQQAGFAGQPGSVATSATKTPRQA</sequence>
<reference evidence="2" key="1">
    <citation type="submission" date="2017-06" db="EMBL/GenBank/DDBJ databases">
        <authorList>
            <person name="Varghese N."/>
            <person name="Submissions S."/>
        </authorList>
    </citation>
    <scope>NUCLEOTIDE SEQUENCE [LARGE SCALE GENOMIC DNA]</scope>
    <source>
        <strain evidence="2">DSM 22348</strain>
    </source>
</reference>
<keyword evidence="2" id="KW-1185">Reference proteome</keyword>
<evidence type="ECO:0000313" key="1">
    <source>
        <dbReference type="EMBL" id="SNT24813.1"/>
    </source>
</evidence>
<proteinExistence type="predicted"/>
<organism evidence="1 2">
    <name type="scientific">Pseudomonas japonica</name>
    <dbReference type="NCBI Taxonomy" id="256466"/>
    <lineage>
        <taxon>Bacteria</taxon>
        <taxon>Pseudomonadati</taxon>
        <taxon>Pseudomonadota</taxon>
        <taxon>Gammaproteobacteria</taxon>
        <taxon>Pseudomonadales</taxon>
        <taxon>Pseudomonadaceae</taxon>
        <taxon>Pseudomonas</taxon>
    </lineage>
</organism>
<dbReference type="AlphaFoldDB" id="A0A239L4R6"/>
<dbReference type="RefSeq" id="WP_167335889.1">
    <property type="nucleotide sequence ID" value="NZ_FZOL01000031.1"/>
</dbReference>
<accession>A0A239L4R6</accession>
<name>A0A239L4R6_9PSED</name>
<protein>
    <submittedName>
        <fullName evidence="1">Uncharacterized protein</fullName>
    </submittedName>
</protein>
<dbReference type="EMBL" id="FZOL01000031">
    <property type="protein sequence ID" value="SNT24813.1"/>
    <property type="molecule type" value="Genomic_DNA"/>
</dbReference>
<dbReference type="STRING" id="1215104.GCA_000730585_00830"/>
<dbReference type="Proteomes" id="UP000198407">
    <property type="component" value="Unassembled WGS sequence"/>
</dbReference>
<gene>
    <name evidence="1" type="ORF">SAMN05444352_13137</name>
</gene>